<feature type="transmembrane region" description="Helical" evidence="1">
    <location>
        <begin position="36"/>
        <end position="56"/>
    </location>
</feature>
<evidence type="ECO:0000313" key="2">
    <source>
        <dbReference type="EMBL" id="HGW29446.1"/>
    </source>
</evidence>
<feature type="transmembrane region" description="Helical" evidence="1">
    <location>
        <begin position="191"/>
        <end position="215"/>
    </location>
</feature>
<feature type="transmembrane region" description="Helical" evidence="1">
    <location>
        <begin position="6"/>
        <end position="24"/>
    </location>
</feature>
<protein>
    <submittedName>
        <fullName evidence="2">Uncharacterized protein</fullName>
    </submittedName>
</protein>
<name>A0A7C4TJ68_UNCKA</name>
<gene>
    <name evidence="2" type="ORF">ENR63_00795</name>
</gene>
<feature type="transmembrane region" description="Helical" evidence="1">
    <location>
        <begin position="257"/>
        <end position="278"/>
    </location>
</feature>
<accession>A0A7C4TJ68</accession>
<proteinExistence type="predicted"/>
<dbReference type="AlphaFoldDB" id="A0A7C4TJ68"/>
<feature type="transmembrane region" description="Helical" evidence="1">
    <location>
        <begin position="62"/>
        <end position="84"/>
    </location>
</feature>
<evidence type="ECO:0000256" key="1">
    <source>
        <dbReference type="SAM" id="Phobius"/>
    </source>
</evidence>
<organism evidence="2">
    <name type="scientific">candidate division WWE3 bacterium</name>
    <dbReference type="NCBI Taxonomy" id="2053526"/>
    <lineage>
        <taxon>Bacteria</taxon>
        <taxon>Katanobacteria</taxon>
    </lineage>
</organism>
<dbReference type="EMBL" id="DSRT01000044">
    <property type="protein sequence ID" value="HGW29446.1"/>
    <property type="molecule type" value="Genomic_DNA"/>
</dbReference>
<feature type="transmembrane region" description="Helical" evidence="1">
    <location>
        <begin position="227"/>
        <end position="245"/>
    </location>
</feature>
<keyword evidence="1" id="KW-1133">Transmembrane helix</keyword>
<comment type="caution">
    <text evidence="2">The sequence shown here is derived from an EMBL/GenBank/DDBJ whole genome shotgun (WGS) entry which is preliminary data.</text>
</comment>
<feature type="transmembrane region" description="Helical" evidence="1">
    <location>
        <begin position="151"/>
        <end position="171"/>
    </location>
</feature>
<keyword evidence="1" id="KW-0472">Membrane</keyword>
<reference evidence="2" key="1">
    <citation type="journal article" date="2020" name="mSystems">
        <title>Genome- and Community-Level Interaction Insights into Carbon Utilization and Element Cycling Functions of Hydrothermarchaeota in Hydrothermal Sediment.</title>
        <authorList>
            <person name="Zhou Z."/>
            <person name="Liu Y."/>
            <person name="Xu W."/>
            <person name="Pan J."/>
            <person name="Luo Z.H."/>
            <person name="Li M."/>
        </authorList>
    </citation>
    <scope>NUCLEOTIDE SEQUENCE [LARGE SCALE GENOMIC DNA]</scope>
    <source>
        <strain evidence="2">SpSt-417</strain>
    </source>
</reference>
<keyword evidence="1" id="KW-0812">Transmembrane</keyword>
<sequence>MSAVYVFNWLSDLGLLLTGFLALYGISKYGEARIDGWFSIARITLLFVVVLGTIYVRSEIGAGETAVSVALLAVSLAAVIGASISTKLIKVGKALDTASDARVPDVVKTMTPNKEDGDWALIRKLVEFSDWDMVFVLTLFAGIVNQNWSPLFVILGTQMGVFASAVGQFFAAALEMKTRDTGTDEDEDKKLLIIAICSAVLTTIAVGTNLFSVILPGLVGWAPVSNIIAAALITLIAIVTGVILHGKMANFANDDRVMDFISWTAAFSLTGMALLMILATMSPIIKGATIVVVIIVLVTLLIKVTKTEFLGSNKNESTVEAVAA</sequence>
<feature type="transmembrane region" description="Helical" evidence="1">
    <location>
        <begin position="284"/>
        <end position="304"/>
    </location>
</feature>